<reference evidence="2" key="1">
    <citation type="submission" date="2021-01" db="EMBL/GenBank/DDBJ databases">
        <authorList>
            <person name="Corre E."/>
            <person name="Pelletier E."/>
            <person name="Niang G."/>
            <person name="Scheremetjew M."/>
            <person name="Finn R."/>
            <person name="Kale V."/>
            <person name="Holt S."/>
            <person name="Cochrane G."/>
            <person name="Meng A."/>
            <person name="Brown T."/>
            <person name="Cohen L."/>
        </authorList>
    </citation>
    <scope>NUCLEOTIDE SEQUENCE</scope>
    <source>
        <strain evidence="2">CCAP1064/1</strain>
    </source>
</reference>
<proteinExistence type="predicted"/>
<dbReference type="SUPFAM" id="SSF82185">
    <property type="entry name" value="Histone H3 K4-specific methyltransferase SET7/9 N-terminal domain"/>
    <property type="match status" value="1"/>
</dbReference>
<dbReference type="PANTHER" id="PTHR23084:SF263">
    <property type="entry name" value="MORN REPEAT-CONTAINING PROTEIN 1"/>
    <property type="match status" value="1"/>
</dbReference>
<dbReference type="Pfam" id="PF02493">
    <property type="entry name" value="MORN"/>
    <property type="match status" value="4"/>
</dbReference>
<evidence type="ECO:0000256" key="1">
    <source>
        <dbReference type="ARBA" id="ARBA00022737"/>
    </source>
</evidence>
<organism evidence="2">
    <name type="scientific">Proboscia inermis</name>
    <dbReference type="NCBI Taxonomy" id="420281"/>
    <lineage>
        <taxon>Eukaryota</taxon>
        <taxon>Sar</taxon>
        <taxon>Stramenopiles</taxon>
        <taxon>Ochrophyta</taxon>
        <taxon>Bacillariophyta</taxon>
        <taxon>Coscinodiscophyceae</taxon>
        <taxon>Rhizosoleniophycidae</taxon>
        <taxon>Rhizosoleniales</taxon>
        <taxon>Rhizosoleniaceae</taxon>
        <taxon>Proboscia</taxon>
    </lineage>
</organism>
<sequence>MKISLQKRKEQKVTSVLPDGRCALCRTITTHKKSGRLNGKKQVPITDGNVIAGRCLRCHPFQPLSRVAVVLKYSHGDYVGQVLITSCPPIIGRKDGKGLFQYKNGDVYKGNFKYDQPWGMGTFVYSNGNKYEGQFRKGKPHGQGTFTDGEGGVYKGHFKGGKKEGRGMKWQDGILQYDGDWCDDKEDAPIYRSILC</sequence>
<gene>
    <name evidence="2" type="ORF">PINE0816_LOCUS24345</name>
</gene>
<evidence type="ECO:0008006" key="3">
    <source>
        <dbReference type="Google" id="ProtNLM"/>
    </source>
</evidence>
<dbReference type="AlphaFoldDB" id="A0A7S0CMV8"/>
<dbReference type="EMBL" id="HBEL01053193">
    <property type="protein sequence ID" value="CAD8428175.1"/>
    <property type="molecule type" value="Transcribed_RNA"/>
</dbReference>
<name>A0A7S0CMV8_9STRA</name>
<dbReference type="InterPro" id="IPR003409">
    <property type="entry name" value="MORN"/>
</dbReference>
<keyword evidence="1" id="KW-0677">Repeat</keyword>
<dbReference type="PANTHER" id="PTHR23084">
    <property type="entry name" value="PHOSPHATIDYLINOSITOL-4-PHOSPHATE 5-KINASE RELATED"/>
    <property type="match status" value="1"/>
</dbReference>
<dbReference type="Gene3D" id="2.20.110.10">
    <property type="entry name" value="Histone H3 K4-specific methyltransferase SET7/9 N-terminal domain"/>
    <property type="match status" value="2"/>
</dbReference>
<protein>
    <recommendedName>
        <fullName evidence="3">MORN repeat-containing protein 5</fullName>
    </recommendedName>
</protein>
<evidence type="ECO:0000313" key="2">
    <source>
        <dbReference type="EMBL" id="CAD8428175.1"/>
    </source>
</evidence>
<dbReference type="SMART" id="SM00698">
    <property type="entry name" value="MORN"/>
    <property type="match status" value="3"/>
</dbReference>
<accession>A0A7S0CMV8</accession>